<evidence type="ECO:0000313" key="3">
    <source>
        <dbReference type="Proteomes" id="UP001303046"/>
    </source>
</evidence>
<accession>A0ABR1DM95</accession>
<feature type="region of interest" description="Disordered" evidence="1">
    <location>
        <begin position="139"/>
        <end position="206"/>
    </location>
</feature>
<organism evidence="2 3">
    <name type="scientific">Necator americanus</name>
    <name type="common">Human hookworm</name>
    <dbReference type="NCBI Taxonomy" id="51031"/>
    <lineage>
        <taxon>Eukaryota</taxon>
        <taxon>Metazoa</taxon>
        <taxon>Ecdysozoa</taxon>
        <taxon>Nematoda</taxon>
        <taxon>Chromadorea</taxon>
        <taxon>Rhabditida</taxon>
        <taxon>Rhabditina</taxon>
        <taxon>Rhabditomorpha</taxon>
        <taxon>Strongyloidea</taxon>
        <taxon>Ancylostomatidae</taxon>
        <taxon>Bunostominae</taxon>
        <taxon>Necator</taxon>
    </lineage>
</organism>
<sequence>MQVPSVHEQELEKLCLENLSLAIKRYEEVREYEIVDVSCTIPTRNDRSCEKNSGNRLSPEDTFSTWSANTSQLLSEDGSLGFGSYCCFSSQSSSITSSLPTVYPYPLRSLSSCSIQDTEGLDEFPENFVCKNLPPVEEELPITPPLNKRSEGRRAQRPKGKNANKTQQVDQRTTRRKIKVLPARSPKEIAKKRTRPMLPREAKRRK</sequence>
<name>A0ABR1DM95_NECAM</name>
<comment type="caution">
    <text evidence="2">The sequence shown here is derived from an EMBL/GenBank/DDBJ whole genome shotgun (WGS) entry which is preliminary data.</text>
</comment>
<dbReference type="EMBL" id="JAVFWL010000004">
    <property type="protein sequence ID" value="KAK6751559.1"/>
    <property type="molecule type" value="Genomic_DNA"/>
</dbReference>
<evidence type="ECO:0000256" key="1">
    <source>
        <dbReference type="SAM" id="MobiDB-lite"/>
    </source>
</evidence>
<reference evidence="2 3" key="1">
    <citation type="submission" date="2023-08" db="EMBL/GenBank/DDBJ databases">
        <title>A Necator americanus chromosomal reference genome.</title>
        <authorList>
            <person name="Ilik V."/>
            <person name="Petrzelkova K.J."/>
            <person name="Pardy F."/>
            <person name="Fuh T."/>
            <person name="Niatou-Singa F.S."/>
            <person name="Gouil Q."/>
            <person name="Baker L."/>
            <person name="Ritchie M.E."/>
            <person name="Jex A.R."/>
            <person name="Gazzola D."/>
            <person name="Li H."/>
            <person name="Toshio Fujiwara R."/>
            <person name="Zhan B."/>
            <person name="Aroian R.V."/>
            <person name="Pafco B."/>
            <person name="Schwarz E.M."/>
        </authorList>
    </citation>
    <scope>NUCLEOTIDE SEQUENCE [LARGE SCALE GENOMIC DNA]</scope>
    <source>
        <strain evidence="2 3">Aroian</strain>
        <tissue evidence="2">Whole animal</tissue>
    </source>
</reference>
<protein>
    <submittedName>
        <fullName evidence="2">Uncharacterized protein</fullName>
    </submittedName>
</protein>
<evidence type="ECO:0000313" key="2">
    <source>
        <dbReference type="EMBL" id="KAK6751559.1"/>
    </source>
</evidence>
<gene>
    <name evidence="2" type="primary">Necator_chrIV.g16441</name>
    <name evidence="2" type="ORF">RB195_003144</name>
</gene>
<keyword evidence="3" id="KW-1185">Reference proteome</keyword>
<dbReference type="Proteomes" id="UP001303046">
    <property type="component" value="Unassembled WGS sequence"/>
</dbReference>
<proteinExistence type="predicted"/>